<proteinExistence type="predicted"/>
<reference evidence="1" key="1">
    <citation type="submission" date="2009-10" db="EMBL/GenBank/DDBJ databases">
        <title>Diversity of trophic interactions inside an arsenic-rich microbial ecosystem.</title>
        <authorList>
            <person name="Bertin P.N."/>
            <person name="Heinrich-Salmeron A."/>
            <person name="Pelletier E."/>
            <person name="Goulhen-Chollet F."/>
            <person name="Arsene-Ploetze F."/>
            <person name="Gallien S."/>
            <person name="Calteau A."/>
            <person name="Vallenet D."/>
            <person name="Casiot C."/>
            <person name="Chane-Woon-Ming B."/>
            <person name="Giloteaux L."/>
            <person name="Barakat M."/>
            <person name="Bonnefoy V."/>
            <person name="Bruneel O."/>
            <person name="Chandler M."/>
            <person name="Cleiss J."/>
            <person name="Duran R."/>
            <person name="Elbaz-Poulichet F."/>
            <person name="Fonknechten N."/>
            <person name="Lauga B."/>
            <person name="Mornico D."/>
            <person name="Ortet P."/>
            <person name="Schaeffer C."/>
            <person name="Siguier P."/>
            <person name="Alexander Thil Smith A."/>
            <person name="Van Dorsselaer A."/>
            <person name="Weissenbach J."/>
            <person name="Medigue C."/>
            <person name="Le Paslier D."/>
        </authorList>
    </citation>
    <scope>NUCLEOTIDE SEQUENCE</scope>
</reference>
<organism evidence="1">
    <name type="scientific">mine drainage metagenome</name>
    <dbReference type="NCBI Taxonomy" id="410659"/>
    <lineage>
        <taxon>unclassified sequences</taxon>
        <taxon>metagenomes</taxon>
        <taxon>ecological metagenomes</taxon>
    </lineage>
</organism>
<protein>
    <submittedName>
        <fullName evidence="1">Uncharacterized protein</fullName>
    </submittedName>
</protein>
<gene>
    <name evidence="1" type="ORF">CARN6_0090</name>
</gene>
<name>E6QHV1_9ZZZZ</name>
<dbReference type="AlphaFoldDB" id="E6QHV1"/>
<comment type="caution">
    <text evidence="1">The sequence shown here is derived from an EMBL/GenBank/DDBJ whole genome shotgun (WGS) entry which is preliminary data.</text>
</comment>
<evidence type="ECO:0000313" key="1">
    <source>
        <dbReference type="EMBL" id="CBI06815.1"/>
    </source>
</evidence>
<sequence length="144" mass="15308">MKRVLPSLLVCLLSLFSGPGLQATTLSALVLAIHGANSASIAESLLPACCRRHGAHHCAMQMAQTALRDAQDKGQATLSTPDTCPCFPHTQTSSAPVTPAALTRTAIFSNQHTDGRLASGRVLHPRFRQLSKRFNRGPPATTQV</sequence>
<dbReference type="EMBL" id="CABQ01000025">
    <property type="protein sequence ID" value="CBI06815.1"/>
    <property type="molecule type" value="Genomic_DNA"/>
</dbReference>
<accession>E6QHV1</accession>